<feature type="binding site" evidence="15">
    <location>
        <position position="556"/>
    </location>
    <ligand>
        <name>Mg(2+)</name>
        <dbReference type="ChEBI" id="CHEBI:18420"/>
        <label>1</label>
    </ligand>
</feature>
<evidence type="ECO:0000256" key="9">
    <source>
        <dbReference type="ARBA" id="ARBA00022842"/>
    </source>
</evidence>
<proteinExistence type="inferred from homology"/>
<dbReference type="GO" id="GO:0042276">
    <property type="term" value="P:error-prone translesion synthesis"/>
    <property type="evidence" value="ECO:0007669"/>
    <property type="project" value="InterPro"/>
</dbReference>
<dbReference type="SUPFAM" id="SSF56672">
    <property type="entry name" value="DNA/RNA polymerases"/>
    <property type="match status" value="1"/>
</dbReference>
<evidence type="ECO:0000313" key="19">
    <source>
        <dbReference type="EMBL" id="KXS97272.1"/>
    </source>
</evidence>
<dbReference type="Pfam" id="PF21999">
    <property type="entry name" value="IMS_HHH_1"/>
    <property type="match status" value="1"/>
</dbReference>
<evidence type="ECO:0000256" key="16">
    <source>
        <dbReference type="SAM" id="MobiDB-lite"/>
    </source>
</evidence>
<dbReference type="Pfam" id="PF14377">
    <property type="entry name" value="UBM"/>
    <property type="match status" value="3"/>
</dbReference>
<evidence type="ECO:0000256" key="6">
    <source>
        <dbReference type="ARBA" id="ARBA00022695"/>
    </source>
</evidence>
<feature type="domain" description="BRCT" evidence="17">
    <location>
        <begin position="96"/>
        <end position="184"/>
    </location>
</feature>
<dbReference type="Gene3D" id="1.20.58.1280">
    <property type="entry name" value="DNA repair protein Rev1, C-terminal domain"/>
    <property type="match status" value="1"/>
</dbReference>
<feature type="compositionally biased region" description="Pro residues" evidence="16">
    <location>
        <begin position="292"/>
        <end position="303"/>
    </location>
</feature>
<keyword evidence="5" id="KW-0808">Transferase</keyword>
<feature type="region of interest" description="Disordered" evidence="16">
    <location>
        <begin position="274"/>
        <end position="304"/>
    </location>
</feature>
<dbReference type="InterPro" id="IPR025527">
    <property type="entry name" value="HUWE1/Rev1_UBM"/>
</dbReference>
<dbReference type="InterPro" id="IPR038401">
    <property type="entry name" value="Rev1_C_sf"/>
</dbReference>
<evidence type="ECO:0000256" key="15">
    <source>
        <dbReference type="PIRSR" id="PIRSR036573-2"/>
    </source>
</evidence>
<name>A0A139H4D8_9PEZI</name>
<dbReference type="SUPFAM" id="SSF52113">
    <property type="entry name" value="BRCT domain"/>
    <property type="match status" value="1"/>
</dbReference>
<dbReference type="Pfam" id="PF16589">
    <property type="entry name" value="BRCT_2"/>
    <property type="match status" value="1"/>
</dbReference>
<dbReference type="CDD" id="cd01701">
    <property type="entry name" value="PolY_Rev1"/>
    <property type="match status" value="1"/>
</dbReference>
<dbReference type="GO" id="GO:0005634">
    <property type="term" value="C:nucleus"/>
    <property type="evidence" value="ECO:0007669"/>
    <property type="project" value="UniProtKB-SubCell"/>
</dbReference>
<feature type="compositionally biased region" description="Low complexity" evidence="16">
    <location>
        <begin position="224"/>
        <end position="237"/>
    </location>
</feature>
<evidence type="ECO:0000256" key="2">
    <source>
        <dbReference type="ARBA" id="ARBA00010945"/>
    </source>
</evidence>
<reference evidence="19 20" key="1">
    <citation type="submission" date="2015-07" db="EMBL/GenBank/DDBJ databases">
        <title>Comparative genomics of the Sigatoka disease complex on banana suggests a link between parallel evolutionary changes in Pseudocercospora fijiensis and Pseudocercospora eumusae and increased virulence on the banana host.</title>
        <authorList>
            <person name="Chang T.-C."/>
            <person name="Salvucci A."/>
            <person name="Crous P.W."/>
            <person name="Stergiopoulos I."/>
        </authorList>
    </citation>
    <scope>NUCLEOTIDE SEQUENCE [LARGE SCALE GENOMIC DNA]</scope>
    <source>
        <strain evidence="19 20">CBS 116634</strain>
    </source>
</reference>
<dbReference type="GO" id="GO:0046872">
    <property type="term" value="F:metal ion binding"/>
    <property type="evidence" value="ECO:0007669"/>
    <property type="project" value="UniProtKB-KW"/>
</dbReference>
<dbReference type="InterPro" id="IPR001357">
    <property type="entry name" value="BRCT_dom"/>
</dbReference>
<evidence type="ECO:0000313" key="20">
    <source>
        <dbReference type="Proteomes" id="UP000073492"/>
    </source>
</evidence>
<dbReference type="GO" id="GO:0003684">
    <property type="term" value="F:damaged DNA binding"/>
    <property type="evidence" value="ECO:0007669"/>
    <property type="project" value="InterPro"/>
</dbReference>
<dbReference type="InterPro" id="IPR012112">
    <property type="entry name" value="REV1"/>
</dbReference>
<dbReference type="InterPro" id="IPR043128">
    <property type="entry name" value="Rev_trsase/Diguanyl_cyclase"/>
</dbReference>
<dbReference type="InterPro" id="IPR036775">
    <property type="entry name" value="DNA_pol_Y-fam_lit_finger_sf"/>
</dbReference>
<dbReference type="FunFam" id="3.30.70.270:FF:000040">
    <property type="entry name" value="DNA repair protein REV1"/>
    <property type="match status" value="1"/>
</dbReference>
<evidence type="ECO:0000256" key="10">
    <source>
        <dbReference type="ARBA" id="ARBA00023125"/>
    </source>
</evidence>
<feature type="binding site" evidence="15">
    <location>
        <position position="461"/>
    </location>
    <ligand>
        <name>Mg(2+)</name>
        <dbReference type="ChEBI" id="CHEBI:18420"/>
        <label>1</label>
    </ligand>
</feature>
<feature type="region of interest" description="Disordered" evidence="16">
    <location>
        <begin position="1008"/>
        <end position="1080"/>
    </location>
</feature>
<dbReference type="PANTHER" id="PTHR45990:SF1">
    <property type="entry name" value="DNA REPAIR PROTEIN REV1"/>
    <property type="match status" value="1"/>
</dbReference>
<evidence type="ECO:0000256" key="4">
    <source>
        <dbReference type="ARBA" id="ARBA00022634"/>
    </source>
</evidence>
<keyword evidence="12" id="KW-0539">Nucleus</keyword>
<dbReference type="Pfam" id="PF11799">
    <property type="entry name" value="IMS_C"/>
    <property type="match status" value="1"/>
</dbReference>
<feature type="non-terminal residue" evidence="19">
    <location>
        <position position="1"/>
    </location>
</feature>
<feature type="region of interest" description="Disordered" evidence="16">
    <location>
        <begin position="827"/>
        <end position="880"/>
    </location>
</feature>
<keyword evidence="10" id="KW-0238">DNA-binding</keyword>
<feature type="binding site" evidence="15">
    <location>
        <position position="557"/>
    </location>
    <ligand>
        <name>Mg(2+)</name>
        <dbReference type="ChEBI" id="CHEBI:18420"/>
        <label>1</label>
    </ligand>
</feature>
<evidence type="ECO:0000256" key="1">
    <source>
        <dbReference type="ARBA" id="ARBA00004123"/>
    </source>
</evidence>
<dbReference type="InterPro" id="IPR001126">
    <property type="entry name" value="UmuC"/>
</dbReference>
<dbReference type="Gene3D" id="6.10.250.1490">
    <property type="match status" value="1"/>
</dbReference>
<protein>
    <recommendedName>
        <fullName evidence="3">DNA repair protein REV1</fullName>
    </recommendedName>
    <alternativeName>
        <fullName evidence="14">Reversionless protein 1</fullName>
    </alternativeName>
</protein>
<dbReference type="PANTHER" id="PTHR45990">
    <property type="entry name" value="DNA REPAIR PROTEIN REV1"/>
    <property type="match status" value="1"/>
</dbReference>
<evidence type="ECO:0000256" key="3">
    <source>
        <dbReference type="ARBA" id="ARBA00020399"/>
    </source>
</evidence>
<dbReference type="Proteomes" id="UP000073492">
    <property type="component" value="Unassembled WGS sequence"/>
</dbReference>
<evidence type="ECO:0000256" key="7">
    <source>
        <dbReference type="ARBA" id="ARBA00022723"/>
    </source>
</evidence>
<dbReference type="GO" id="GO:0003887">
    <property type="term" value="F:DNA-directed DNA polymerase activity"/>
    <property type="evidence" value="ECO:0007669"/>
    <property type="project" value="InterPro"/>
</dbReference>
<evidence type="ECO:0000256" key="11">
    <source>
        <dbReference type="ARBA" id="ARBA00023204"/>
    </source>
</evidence>
<keyword evidence="20" id="KW-1185">Reference proteome</keyword>
<comment type="cofactor">
    <cofactor evidence="15">
        <name>Mg(2+)</name>
        <dbReference type="ChEBI" id="CHEBI:18420"/>
    </cofactor>
    <text evidence="15">Binds 2 magnesium ions.</text>
</comment>
<dbReference type="CDD" id="cd17719">
    <property type="entry name" value="BRCT_Rev1"/>
    <property type="match status" value="1"/>
</dbReference>
<evidence type="ECO:0000256" key="14">
    <source>
        <dbReference type="ARBA" id="ARBA00081902"/>
    </source>
</evidence>
<feature type="compositionally biased region" description="Acidic residues" evidence="16">
    <location>
        <begin position="250"/>
        <end position="260"/>
    </location>
</feature>
<dbReference type="GO" id="GO:0006281">
    <property type="term" value="P:DNA repair"/>
    <property type="evidence" value="ECO:0007669"/>
    <property type="project" value="UniProtKB-KW"/>
</dbReference>
<dbReference type="PROSITE" id="PS50173">
    <property type="entry name" value="UMUC"/>
    <property type="match status" value="1"/>
</dbReference>
<dbReference type="InterPro" id="IPR031991">
    <property type="entry name" value="Rev1_C"/>
</dbReference>
<gene>
    <name evidence="19" type="ORF">AC579_1607</name>
</gene>
<keyword evidence="11" id="KW-0234">DNA repair</keyword>
<evidence type="ECO:0000256" key="8">
    <source>
        <dbReference type="ARBA" id="ARBA00022763"/>
    </source>
</evidence>
<feature type="region of interest" description="Disordered" evidence="16">
    <location>
        <begin position="962"/>
        <end position="981"/>
    </location>
</feature>
<dbReference type="EMBL" id="LFZO01000795">
    <property type="protein sequence ID" value="KXS97272.1"/>
    <property type="molecule type" value="Genomic_DNA"/>
</dbReference>
<keyword evidence="8" id="KW-0227">DNA damage</keyword>
<comment type="function">
    <text evidence="13">Deoxycytidyl transferase involved in DNA repair. Transfers a dCMP residue from dCTP to the 3'-end of a DNA primer in a template-dependent reaction. May assist in the first step in the bypass of abasic lesions by the insertion of a nucleotide opposite the lesion. Required for normal induction of mutations by physical and chemical agents. Involved in mitochondrial DNA mutagenesis.</text>
</comment>
<dbReference type="InterPro" id="IPR017961">
    <property type="entry name" value="DNA_pol_Y-fam_little_finger"/>
</dbReference>
<dbReference type="Gene3D" id="6.10.250.1630">
    <property type="match status" value="3"/>
</dbReference>
<dbReference type="FunFam" id="3.40.50.10190:FF:000011">
    <property type="entry name" value="DNA repair protein REV1"/>
    <property type="match status" value="1"/>
</dbReference>
<dbReference type="Gene3D" id="3.30.70.270">
    <property type="match status" value="1"/>
</dbReference>
<keyword evidence="4" id="KW-0237">DNA synthesis</keyword>
<dbReference type="GO" id="GO:0017125">
    <property type="term" value="F:deoxycytidyl transferase activity"/>
    <property type="evidence" value="ECO:0007669"/>
    <property type="project" value="TreeGrafter"/>
</dbReference>
<dbReference type="Gene3D" id="3.40.50.10190">
    <property type="entry name" value="BRCT domain"/>
    <property type="match status" value="1"/>
</dbReference>
<sequence length="1248" mass="138490">LSPCCLSLPLPLPLPLPSRVATRSFRITTQSYATMGSRLEKKSASVRKRIETHEFTGDETREEYEPSKFGGFSDYFRRKKIKLQNLDAEVRSQNADKPQIFRGVVCHVNGYTQPSLNDLHAMVVQHGGGFIQYLDGKTMVTHIIASNLTPKKKEEFRRYRIVKPAWVVDSIKAERLLPWDAYRVVDEGVGQKVLGFDNGQVVSQASKKQAGYREQTDASWYTSQFPSQQLSSSQCPPRKAPKLTQTVTPDVEDIEDDEYDLPSSVENALYEAGELPVGRRTSEQPQDVAAPQTPPPTSPPPAPIKDQTIEAIKTSDGAAMTVDPELPLPEEVQDDVQLDTIQSAQRTSAFRDREGSQEPDVCHAVVAQSDVWKTVSPTKLAQMTAEEHNALILSDPKIRKSTVVHPDFLEKYYRESRLHHLSTWKADLKSQLQALAAGKTSTQKARQKKLPGQRRYVMHVDFDSFFAAVSLKKYPQYKDKPAVVAHGGGSGSEIASCNYPAREFGVSNGMWMRRAQELCPELKVLPYDFPGYEEASRQFYDAIMATGGIVQSVSIDEALVDISAICIAESGSNGVQRNEGAVYREQKKADEVAQQMRDEVLVKTGCNVSVGIGGNILQAKCALRKAKPAGQYQLRPEEVLDFMGALEVTKLPGVAYSIGHKLEEIGIKLVKDIRETSKERLVNTLGPKTGEKLWEYARGIDKTEVGDQVIRKSVSAEVNWGVRFESQEQVDEFMHGLSGELSKRLLKERVKGKQLTMKVMKRAADAPLDPPKHLGHGKCDVFNKSIQLGIATNDHTVLTKETIAMMKSFCISPGELRGIGIQMQKLEPIKAGPGGGDESSQRRLQFNSGPSKPKAAVERTMSTEDPIQDDPTTPPKPAIAEANRPSAAFRPVEQPGTPSKKPLNVLGTQFVLPTQADPSVLAELPEDIRAKLARQAKPSAALRSVEEESNPEETFLHAKVAEHRESNHSSRAQSPAVALPPQSQIDPSILEALPEDVRNEVLGFYKQPQTVPRRVEQPVLPQSPRTRRILPPPPLTKRGRGRPRGGGISRKLRNLQHSDNTLTQSNFVSRPAGASGGADEELDPEVLAALPEELRAEVLAQQRQARLQRTGGIDMSMHRRKKMKQKDNTPFRRVFTLPPKPEKPMFTSRKLSTLPELRSAVSAWIEEFNDEGPYDDDVNALIKYLKAVVVDEKDMDKAVSVVKWLDWVIDEAEDLLQDVLDAWREALGKTQRGVQDAATQRGLGKLAF</sequence>
<comment type="subcellular location">
    <subcellularLocation>
        <location evidence="1">Nucleus</location>
    </subcellularLocation>
</comment>
<evidence type="ECO:0000259" key="17">
    <source>
        <dbReference type="PROSITE" id="PS50172"/>
    </source>
</evidence>
<comment type="caution">
    <text evidence="19">The sequence shown here is derived from an EMBL/GenBank/DDBJ whole genome shotgun (WGS) entry which is preliminary data.</text>
</comment>
<dbReference type="SUPFAM" id="SSF100879">
    <property type="entry name" value="Lesion bypass DNA polymerase (Y-family), little finger domain"/>
    <property type="match status" value="1"/>
</dbReference>
<dbReference type="GO" id="GO:0070987">
    <property type="term" value="P:error-free translesion synthesis"/>
    <property type="evidence" value="ECO:0007669"/>
    <property type="project" value="TreeGrafter"/>
</dbReference>
<dbReference type="InterPro" id="IPR043502">
    <property type="entry name" value="DNA/RNA_pol_sf"/>
</dbReference>
<dbReference type="OrthoDB" id="427711at2759"/>
<dbReference type="AlphaFoldDB" id="A0A139H4D8"/>
<dbReference type="PROSITE" id="PS50172">
    <property type="entry name" value="BRCT"/>
    <property type="match status" value="1"/>
</dbReference>
<organism evidence="19 20">
    <name type="scientific">Pseudocercospora musae</name>
    <dbReference type="NCBI Taxonomy" id="113226"/>
    <lineage>
        <taxon>Eukaryota</taxon>
        <taxon>Fungi</taxon>
        <taxon>Dikarya</taxon>
        <taxon>Ascomycota</taxon>
        <taxon>Pezizomycotina</taxon>
        <taxon>Dothideomycetes</taxon>
        <taxon>Dothideomycetidae</taxon>
        <taxon>Mycosphaerellales</taxon>
        <taxon>Mycosphaerellaceae</taxon>
        <taxon>Pseudocercospora</taxon>
    </lineage>
</organism>
<dbReference type="STRING" id="113226.A0A139H4D8"/>
<keyword evidence="7 15" id="KW-0479">Metal-binding</keyword>
<dbReference type="Pfam" id="PF16727">
    <property type="entry name" value="REV1_C"/>
    <property type="match status" value="1"/>
</dbReference>
<dbReference type="Gene3D" id="3.40.1170.60">
    <property type="match status" value="1"/>
</dbReference>
<keyword evidence="6" id="KW-0548">Nucleotidyltransferase</keyword>
<comment type="similarity">
    <text evidence="2">Belongs to the DNA polymerase type-Y family.</text>
</comment>
<accession>A0A139H4D8</accession>
<evidence type="ECO:0000259" key="18">
    <source>
        <dbReference type="PROSITE" id="PS50173"/>
    </source>
</evidence>
<evidence type="ECO:0000256" key="12">
    <source>
        <dbReference type="ARBA" id="ARBA00023242"/>
    </source>
</evidence>
<dbReference type="Gene3D" id="3.30.1490.100">
    <property type="entry name" value="DNA polymerase, Y-family, little finger domain"/>
    <property type="match status" value="1"/>
</dbReference>
<keyword evidence="9 15" id="KW-0460">Magnesium</keyword>
<feature type="compositionally biased region" description="Polar residues" evidence="16">
    <location>
        <begin position="1055"/>
        <end position="1068"/>
    </location>
</feature>
<feature type="region of interest" description="Disordered" evidence="16">
    <location>
        <begin position="224"/>
        <end position="261"/>
    </location>
</feature>
<dbReference type="InterPro" id="IPR036420">
    <property type="entry name" value="BRCT_dom_sf"/>
</dbReference>
<dbReference type="Pfam" id="PF00817">
    <property type="entry name" value="IMS"/>
    <property type="match status" value="1"/>
</dbReference>
<dbReference type="FunFam" id="3.30.1490.100:FF:000001">
    <property type="entry name" value="DNA repair protein REV1"/>
    <property type="match status" value="1"/>
</dbReference>
<dbReference type="InterPro" id="IPR053848">
    <property type="entry name" value="IMS_HHH_1"/>
</dbReference>
<evidence type="ECO:0000256" key="13">
    <source>
        <dbReference type="ARBA" id="ARBA00058985"/>
    </source>
</evidence>
<dbReference type="Gene3D" id="1.10.150.20">
    <property type="entry name" value="5' to 3' exonuclease, C-terminal subdomain"/>
    <property type="match status" value="1"/>
</dbReference>
<dbReference type="SMART" id="SM00292">
    <property type="entry name" value="BRCT"/>
    <property type="match status" value="1"/>
</dbReference>
<dbReference type="PIRSF" id="PIRSF036573">
    <property type="entry name" value="REV1"/>
    <property type="match status" value="1"/>
</dbReference>
<feature type="domain" description="UmuC" evidence="18">
    <location>
        <begin position="457"/>
        <end position="655"/>
    </location>
</feature>
<evidence type="ECO:0000256" key="5">
    <source>
        <dbReference type="ARBA" id="ARBA00022679"/>
    </source>
</evidence>